<sequence>MRKRRMLGHSLDRCSADWLNELPSRPVCFETHDQLCSNAAYMFHARKQLVDYNCYPDDKNTDYVLLKNATVAWTKYWHDSLKKTGKSLLLCQIFGKHRLNRLEKEIVTALLLEQLGLLDFRSINCQTMIEILALSLDKTITVLRSVSEESRLLRSGLISYSDPDEDLKERELIIDPYLVDTIVFDRKKETRGLPVHCEEDLEQYICRFTLIARKKMCEFQSCFLRGHGDLKDMYKRSRAMDRFHCSLLQTLQVNRQWRLSKIQRHMNSSCEWLIFLILLGKERGYIEADDELFTGHGLAAAVADDLTGYHQNLKQFQTNGFLVKNEYIQPCGGPDPLIMDNPEDLKEVEFELTDSSLAKLELLKKTKKRKYSHFSVRKAVHKLDQVVLTPEVRKSLEMVFAQIKRKNQLLVDWGLGKVMPYGRGVTLLFSGPPGTGKTATAEAIAGELNTSLLVADYSRIQNCLVGQTEKNIVRVFQEARVQESVLLWDEADAMFFDRNQASRSWEVRDVNVLLQEIERFEGICILTTNRSVHLDKALERRMSLKLTFPMPDKNIRLQIWRKLLPKNLPLAKECSLERLSSHELSGGEIKNVVLNAARLALSRNNDKIHMVEFTEVITLEKSGKLRHQQRRTAGFCSGVSHKKIQENN</sequence>
<name>A0ABV6YXE4_UNCC1</name>
<organism evidence="2 3">
    <name type="scientific">candidate division CSSED10-310 bacterium</name>
    <dbReference type="NCBI Taxonomy" id="2855610"/>
    <lineage>
        <taxon>Bacteria</taxon>
        <taxon>Bacteria division CSSED10-310</taxon>
    </lineage>
</organism>
<dbReference type="Proteomes" id="UP001594351">
    <property type="component" value="Unassembled WGS sequence"/>
</dbReference>
<reference evidence="2 3" key="1">
    <citation type="submission" date="2024-09" db="EMBL/GenBank/DDBJ databases">
        <title>Laminarin stimulates single cell rates of sulfate reduction while oxygen inhibits transcriptomic activity in coastal marine sediment.</title>
        <authorList>
            <person name="Lindsay M."/>
            <person name="Orcutt B."/>
            <person name="Emerson D."/>
            <person name="Stepanauskas R."/>
            <person name="D'Angelo T."/>
        </authorList>
    </citation>
    <scope>NUCLEOTIDE SEQUENCE [LARGE SCALE GENOMIC DNA]</scope>
    <source>
        <strain evidence="2">SAG AM-311-K15</strain>
    </source>
</reference>
<dbReference type="InterPro" id="IPR027417">
    <property type="entry name" value="P-loop_NTPase"/>
</dbReference>
<evidence type="ECO:0000313" key="2">
    <source>
        <dbReference type="EMBL" id="MFC1850881.1"/>
    </source>
</evidence>
<keyword evidence="3" id="KW-1185">Reference proteome</keyword>
<dbReference type="PANTHER" id="PTHR46411:SF3">
    <property type="entry name" value="AAA+ ATPASE DOMAIN-CONTAINING PROTEIN"/>
    <property type="match status" value="1"/>
</dbReference>
<dbReference type="EMBL" id="JBHPBY010000131">
    <property type="protein sequence ID" value="MFC1850881.1"/>
    <property type="molecule type" value="Genomic_DNA"/>
</dbReference>
<protein>
    <submittedName>
        <fullName evidence="2">ATP-binding protein</fullName>
    </submittedName>
</protein>
<keyword evidence="2" id="KW-0067">ATP-binding</keyword>
<dbReference type="Gene3D" id="3.40.50.300">
    <property type="entry name" value="P-loop containing nucleotide triphosphate hydrolases"/>
    <property type="match status" value="1"/>
</dbReference>
<dbReference type="Pfam" id="PF00004">
    <property type="entry name" value="AAA"/>
    <property type="match status" value="1"/>
</dbReference>
<dbReference type="PANTHER" id="PTHR46411">
    <property type="entry name" value="FAMILY ATPASE, PUTATIVE-RELATED"/>
    <property type="match status" value="1"/>
</dbReference>
<dbReference type="Gene3D" id="1.10.8.60">
    <property type="match status" value="1"/>
</dbReference>
<dbReference type="SUPFAM" id="SSF52540">
    <property type="entry name" value="P-loop containing nucleoside triphosphate hydrolases"/>
    <property type="match status" value="1"/>
</dbReference>
<dbReference type="InterPro" id="IPR003593">
    <property type="entry name" value="AAA+_ATPase"/>
</dbReference>
<comment type="caution">
    <text evidence="2">The sequence shown here is derived from an EMBL/GenBank/DDBJ whole genome shotgun (WGS) entry which is preliminary data.</text>
</comment>
<dbReference type="SMART" id="SM00382">
    <property type="entry name" value="AAA"/>
    <property type="match status" value="1"/>
</dbReference>
<evidence type="ECO:0000259" key="1">
    <source>
        <dbReference type="SMART" id="SM00382"/>
    </source>
</evidence>
<gene>
    <name evidence="2" type="ORF">ACFL27_11865</name>
</gene>
<dbReference type="CDD" id="cd19481">
    <property type="entry name" value="RecA-like_protease"/>
    <property type="match status" value="1"/>
</dbReference>
<evidence type="ECO:0000313" key="3">
    <source>
        <dbReference type="Proteomes" id="UP001594351"/>
    </source>
</evidence>
<dbReference type="GO" id="GO:0005524">
    <property type="term" value="F:ATP binding"/>
    <property type="evidence" value="ECO:0007669"/>
    <property type="project" value="UniProtKB-KW"/>
</dbReference>
<proteinExistence type="predicted"/>
<accession>A0ABV6YXE4</accession>
<keyword evidence="2" id="KW-0547">Nucleotide-binding</keyword>
<dbReference type="InterPro" id="IPR003959">
    <property type="entry name" value="ATPase_AAA_core"/>
</dbReference>
<feature type="domain" description="AAA+ ATPase" evidence="1">
    <location>
        <begin position="423"/>
        <end position="556"/>
    </location>
</feature>